<evidence type="ECO:0000259" key="1">
    <source>
        <dbReference type="Pfam" id="PF14392"/>
    </source>
</evidence>
<sequence>MVVYARFKYEKLSLFCFICGKLGHRESYYPFQLTIDSSKIVFGWDLSLRSVVRRRNMVVSRWFRAADGSPCSEKNLAGVKFGNSLNAGRDLGLNSKRSGGNLNHNPNLVPLGSDQIQGVGKSIMGHDGCIDALTTDRLVYEPMELVLDEENDPIALSDGKKRQRIVESS</sequence>
<protein>
    <recommendedName>
        <fullName evidence="1">Zinc knuckle CX2CX4HX4C domain-containing protein</fullName>
    </recommendedName>
</protein>
<gene>
    <name evidence="2" type="ORF">Goklo_006096</name>
</gene>
<accession>A0A7J8VGX2</accession>
<proteinExistence type="predicted"/>
<organism evidence="2 3">
    <name type="scientific">Gossypium klotzschianum</name>
    <dbReference type="NCBI Taxonomy" id="34286"/>
    <lineage>
        <taxon>Eukaryota</taxon>
        <taxon>Viridiplantae</taxon>
        <taxon>Streptophyta</taxon>
        <taxon>Embryophyta</taxon>
        <taxon>Tracheophyta</taxon>
        <taxon>Spermatophyta</taxon>
        <taxon>Magnoliopsida</taxon>
        <taxon>eudicotyledons</taxon>
        <taxon>Gunneridae</taxon>
        <taxon>Pentapetalae</taxon>
        <taxon>rosids</taxon>
        <taxon>malvids</taxon>
        <taxon>Malvales</taxon>
        <taxon>Malvaceae</taxon>
        <taxon>Malvoideae</taxon>
        <taxon>Gossypium</taxon>
    </lineage>
</organism>
<reference evidence="2 3" key="1">
    <citation type="journal article" date="2019" name="Genome Biol. Evol.">
        <title>Insights into the evolution of the New World diploid cottons (Gossypium, subgenus Houzingenia) based on genome sequencing.</title>
        <authorList>
            <person name="Grover C.E."/>
            <person name="Arick M.A. 2nd"/>
            <person name="Thrash A."/>
            <person name="Conover J.L."/>
            <person name="Sanders W.S."/>
            <person name="Peterson D.G."/>
            <person name="Frelichowski J.E."/>
            <person name="Scheffler J.A."/>
            <person name="Scheffler B.E."/>
            <person name="Wendel J.F."/>
        </authorList>
    </citation>
    <scope>NUCLEOTIDE SEQUENCE [LARGE SCALE GENOMIC DNA]</scope>
    <source>
        <strain evidence="2">57</strain>
        <tissue evidence="2">Leaf</tissue>
    </source>
</reference>
<dbReference type="EMBL" id="JABFAB010000010">
    <property type="protein sequence ID" value="MBA0661862.1"/>
    <property type="molecule type" value="Genomic_DNA"/>
</dbReference>
<evidence type="ECO:0000313" key="2">
    <source>
        <dbReference type="EMBL" id="MBA0661862.1"/>
    </source>
</evidence>
<dbReference type="OrthoDB" id="1729074at2759"/>
<comment type="caution">
    <text evidence="2">The sequence shown here is derived from an EMBL/GenBank/DDBJ whole genome shotgun (WGS) entry which is preliminary data.</text>
</comment>
<dbReference type="InterPro" id="IPR025836">
    <property type="entry name" value="Zn_knuckle_CX2CX4HX4C"/>
</dbReference>
<dbReference type="Proteomes" id="UP000593573">
    <property type="component" value="Unassembled WGS sequence"/>
</dbReference>
<name>A0A7J8VGX2_9ROSI</name>
<dbReference type="AlphaFoldDB" id="A0A7J8VGX2"/>
<evidence type="ECO:0000313" key="3">
    <source>
        <dbReference type="Proteomes" id="UP000593573"/>
    </source>
</evidence>
<feature type="domain" description="Zinc knuckle CX2CX4HX4C" evidence="1">
    <location>
        <begin position="6"/>
        <end position="30"/>
    </location>
</feature>
<keyword evidence="3" id="KW-1185">Reference proteome</keyword>
<dbReference type="Pfam" id="PF14392">
    <property type="entry name" value="zf-CCHC_4"/>
    <property type="match status" value="1"/>
</dbReference>